<proteinExistence type="predicted"/>
<keyword evidence="3" id="KW-0472">Membrane</keyword>
<dbReference type="Pfam" id="PF03767">
    <property type="entry name" value="Acid_phosphat_B"/>
    <property type="match status" value="2"/>
</dbReference>
<dbReference type="Proteomes" id="UP001215216">
    <property type="component" value="Chromosome"/>
</dbReference>
<evidence type="ECO:0000313" key="4">
    <source>
        <dbReference type="EMBL" id="WFM82840.1"/>
    </source>
</evidence>
<feature type="region of interest" description="Disordered" evidence="2">
    <location>
        <begin position="78"/>
        <end position="116"/>
    </location>
</feature>
<keyword evidence="3" id="KW-0812">Transmembrane</keyword>
<feature type="transmembrane region" description="Helical" evidence="3">
    <location>
        <begin position="43"/>
        <end position="62"/>
    </location>
</feature>
<dbReference type="InterPro" id="IPR023214">
    <property type="entry name" value="HAD_sf"/>
</dbReference>
<organism evidence="4 5">
    <name type="scientific">Arcanobacterium canis</name>
    <dbReference type="NCBI Taxonomy" id="999183"/>
    <lineage>
        <taxon>Bacteria</taxon>
        <taxon>Bacillati</taxon>
        <taxon>Actinomycetota</taxon>
        <taxon>Actinomycetes</taxon>
        <taxon>Actinomycetales</taxon>
        <taxon>Actinomycetaceae</taxon>
        <taxon>Arcanobacterium</taxon>
    </lineage>
</organism>
<accession>A0ABY8FWE0</accession>
<dbReference type="PANTHER" id="PTHR31284:SF10">
    <property type="entry name" value="ACID PHOSPHATASE-LIKE PROTEIN"/>
    <property type="match status" value="1"/>
</dbReference>
<keyword evidence="5" id="KW-1185">Reference proteome</keyword>
<name>A0ABY8FWE0_9ACTO</name>
<dbReference type="InterPro" id="IPR036412">
    <property type="entry name" value="HAD-like_sf"/>
</dbReference>
<keyword evidence="1" id="KW-0732">Signal</keyword>
<dbReference type="InterPro" id="IPR005519">
    <property type="entry name" value="Acid_phosphat_B-like"/>
</dbReference>
<dbReference type="Gene3D" id="3.40.50.1000">
    <property type="entry name" value="HAD superfamily/HAD-like"/>
    <property type="match status" value="2"/>
</dbReference>
<dbReference type="RefSeq" id="WP_278012266.1">
    <property type="nucleotide sequence ID" value="NZ_CP121208.1"/>
</dbReference>
<dbReference type="PANTHER" id="PTHR31284">
    <property type="entry name" value="ACID PHOSPHATASE-LIKE PROTEIN"/>
    <property type="match status" value="1"/>
</dbReference>
<dbReference type="EMBL" id="CP121208">
    <property type="protein sequence ID" value="WFM82840.1"/>
    <property type="molecule type" value="Genomic_DNA"/>
</dbReference>
<gene>
    <name evidence="4" type="ORF">P7079_05390</name>
</gene>
<feature type="transmembrane region" description="Helical" evidence="3">
    <location>
        <begin position="18"/>
        <end position="36"/>
    </location>
</feature>
<feature type="compositionally biased region" description="Low complexity" evidence="2">
    <location>
        <begin position="94"/>
        <end position="108"/>
    </location>
</feature>
<reference evidence="4 5" key="1">
    <citation type="submission" date="2023-03" db="EMBL/GenBank/DDBJ databases">
        <title>Complete genome of Arcanobacterium canis strain DSM 25104 isolated in 2010 from a canine otitis externa in Germany.</title>
        <authorList>
            <person name="Borowiak M."/>
            <person name="Kreitlow A."/>
            <person name="Malorny B."/>
            <person name="Laemmler C."/>
            <person name="Prenger-Berninghoff E."/>
            <person name="Ploetz M."/>
            <person name="Abdulmawjood A."/>
        </authorList>
    </citation>
    <scope>NUCLEOTIDE SEQUENCE [LARGE SCALE GENOMIC DNA]</scope>
    <source>
        <strain evidence="4 5">DSM 25104</strain>
    </source>
</reference>
<evidence type="ECO:0000256" key="2">
    <source>
        <dbReference type="SAM" id="MobiDB-lite"/>
    </source>
</evidence>
<evidence type="ECO:0000313" key="5">
    <source>
        <dbReference type="Proteomes" id="UP001215216"/>
    </source>
</evidence>
<dbReference type="SUPFAM" id="SSF56784">
    <property type="entry name" value="HAD-like"/>
    <property type="match status" value="2"/>
</dbReference>
<evidence type="ECO:0000256" key="1">
    <source>
        <dbReference type="ARBA" id="ARBA00022729"/>
    </source>
</evidence>
<evidence type="ECO:0000256" key="3">
    <source>
        <dbReference type="SAM" id="Phobius"/>
    </source>
</evidence>
<dbReference type="NCBIfam" id="TIGR01167">
    <property type="entry name" value="LPXTG_anchor"/>
    <property type="match status" value="1"/>
</dbReference>
<sequence length="638" mass="68397">MIPDYCVPDLAQTGSTTAVIALAALVMVTIGAVAVVRRRRGAIAAVMVLAFVSVGLVAHVPGASASAGEKSCPAGYHYDASKDSHKTTKPAPAPSATSAPKAPHTATPRSNADERWMTPQTTFTLKMDGSSGLDTPGDKLVNWDIAKKTIRAYMNAPKGIANKKESAYIRDVTAITEAASAKIADVCRTQVAAGKKPAAVFDADDTTLWTYDMEDSFMNFNFTVDKQNAWFAKHDLPATPGMVKLVKKVRSAGCEIIGLTGRKDSQKEATLANLARAGYVDEAGKPIFTADKYFTKFDHGAAIPEYLVKQGYCEVSKGKCSTVAFKAGTRRHIQDDLGYVIAGNFGDQWSDLQGGAALEWVKLPNATYYLPSKNLNDEWEAKDRAAGMAPSVATYTLAADGSSGSAAGVKDTDIPNMDVVKATIRSYYNAKQNDAGAYVANKAKSPYITEMEKLTSAATDKVVHACRAGVQAGKKPAITLDADDTTVWTYDMEEAMEFNFTPEFQKAYLETHDLPATPGMVKLVTAAKNAGCEIIGLTGRSTSQKAWTLRNLFAAGYPGFTESLYFTKPSSDPAKVPSYVTCAGEKCTTVEFKSGTRGHIEKDLGYTIVGNFGDQYSDLIGGHADKAFKLPNPTYYLP</sequence>
<protein>
    <submittedName>
        <fullName evidence="4">HAD family acid phosphatase</fullName>
    </submittedName>
</protein>
<keyword evidence="3" id="KW-1133">Transmembrane helix</keyword>